<name>A0A3D6BYH9_9FLAO</name>
<evidence type="ECO:0000313" key="2">
    <source>
        <dbReference type="Proteomes" id="UP000263268"/>
    </source>
</evidence>
<comment type="caution">
    <text evidence="1">The sequence shown here is derived from an EMBL/GenBank/DDBJ whole genome shotgun (WGS) entry which is preliminary data.</text>
</comment>
<accession>A0A3D6BYH9</accession>
<dbReference type="AlphaFoldDB" id="A0A3D6BYH9"/>
<sequence>MKYTTYNGHQLTTKNKLQKAVQEYLQGIDRILIENDEAFEDIKVKIIANIVFLNNEYPRCTPISASWFQTDKNDWLLSGVGFSNFHIYHVKKDY</sequence>
<proteinExistence type="predicted"/>
<dbReference type="EMBL" id="DPRK01000268">
    <property type="protein sequence ID" value="HCY83095.1"/>
    <property type="molecule type" value="Genomic_DNA"/>
</dbReference>
<organism evidence="1 2">
    <name type="scientific">Xanthomarina gelatinilytica</name>
    <dbReference type="NCBI Taxonomy" id="1137281"/>
    <lineage>
        <taxon>Bacteria</taxon>
        <taxon>Pseudomonadati</taxon>
        <taxon>Bacteroidota</taxon>
        <taxon>Flavobacteriia</taxon>
        <taxon>Flavobacteriales</taxon>
        <taxon>Flavobacteriaceae</taxon>
        <taxon>Xanthomarina</taxon>
    </lineage>
</organism>
<gene>
    <name evidence="1" type="ORF">DHV22_16580</name>
</gene>
<protein>
    <submittedName>
        <fullName evidence="1">Uncharacterized protein</fullName>
    </submittedName>
</protein>
<reference evidence="1 2" key="1">
    <citation type="journal article" date="2018" name="Nat. Biotechnol.">
        <title>A standardized bacterial taxonomy based on genome phylogeny substantially revises the tree of life.</title>
        <authorList>
            <person name="Parks D.H."/>
            <person name="Chuvochina M."/>
            <person name="Waite D.W."/>
            <person name="Rinke C."/>
            <person name="Skarshewski A."/>
            <person name="Chaumeil P.A."/>
            <person name="Hugenholtz P."/>
        </authorList>
    </citation>
    <scope>NUCLEOTIDE SEQUENCE [LARGE SCALE GENOMIC DNA]</scope>
    <source>
        <strain evidence="1">UBA10227</strain>
    </source>
</reference>
<dbReference type="Proteomes" id="UP000263268">
    <property type="component" value="Unassembled WGS sequence"/>
</dbReference>
<evidence type="ECO:0000313" key="1">
    <source>
        <dbReference type="EMBL" id="HCY83095.1"/>
    </source>
</evidence>